<protein>
    <recommendedName>
        <fullName evidence="1">Methyltransferase FkbM domain-containing protein</fullName>
    </recommendedName>
</protein>
<evidence type="ECO:0000259" key="1">
    <source>
        <dbReference type="Pfam" id="PF05050"/>
    </source>
</evidence>
<dbReference type="Pfam" id="PF05050">
    <property type="entry name" value="Methyltransf_21"/>
    <property type="match status" value="1"/>
</dbReference>
<reference evidence="2" key="1">
    <citation type="journal article" date="2020" name="Nature">
        <title>Giant virus diversity and host interactions through global metagenomics.</title>
        <authorList>
            <person name="Schulz F."/>
            <person name="Roux S."/>
            <person name="Paez-Espino D."/>
            <person name="Jungbluth S."/>
            <person name="Walsh D.A."/>
            <person name="Denef V.J."/>
            <person name="McMahon K.D."/>
            <person name="Konstantinidis K.T."/>
            <person name="Eloe-Fadrosh E.A."/>
            <person name="Kyrpides N.C."/>
            <person name="Woyke T."/>
        </authorList>
    </citation>
    <scope>NUCLEOTIDE SEQUENCE</scope>
    <source>
        <strain evidence="2">GVMAG-M-3300023174-24</strain>
    </source>
</reference>
<dbReference type="NCBIfam" id="TIGR01444">
    <property type="entry name" value="fkbM_fam"/>
    <property type="match status" value="1"/>
</dbReference>
<dbReference type="AlphaFoldDB" id="A0A6C0DMB3"/>
<accession>A0A6C0DMB3</accession>
<evidence type="ECO:0000313" key="2">
    <source>
        <dbReference type="EMBL" id="QHT17360.1"/>
    </source>
</evidence>
<dbReference type="EMBL" id="MN739634">
    <property type="protein sequence ID" value="QHT17360.1"/>
    <property type="molecule type" value="Genomic_DNA"/>
</dbReference>
<feature type="domain" description="Methyltransferase FkbM" evidence="1">
    <location>
        <begin position="52"/>
        <end position="180"/>
    </location>
</feature>
<organism evidence="2">
    <name type="scientific">viral metagenome</name>
    <dbReference type="NCBI Taxonomy" id="1070528"/>
    <lineage>
        <taxon>unclassified sequences</taxon>
        <taxon>metagenomes</taxon>
        <taxon>organismal metagenomes</taxon>
    </lineage>
</organism>
<sequence length="218" mass="25805">MFNNCDSKTNGEEKFFIDIKDKINVIFDVGCRQDSEFINFNGEVHYFDPINVFIENLKNQKNINKKSYFNNFGLGNENNEIYYYPLYESFYDRTNSCGMSNDSDKILLYIKKGKDYVINNNIQTIDFLKIDTEGFELNVLTGFENFLENIKIIQFEYGETFLDNNTKLIDVINYLENKNFYKFSYLTNNGPILITDFNDHYQYCNIVCINKNSDFVPF</sequence>
<name>A0A6C0DMB3_9ZZZZ</name>
<dbReference type="InterPro" id="IPR029063">
    <property type="entry name" value="SAM-dependent_MTases_sf"/>
</dbReference>
<dbReference type="InterPro" id="IPR006342">
    <property type="entry name" value="FkbM_mtfrase"/>
</dbReference>
<proteinExistence type="predicted"/>
<dbReference type="Gene3D" id="3.40.50.150">
    <property type="entry name" value="Vaccinia Virus protein VP39"/>
    <property type="match status" value="1"/>
</dbReference>
<dbReference type="SUPFAM" id="SSF53335">
    <property type="entry name" value="S-adenosyl-L-methionine-dependent methyltransferases"/>
    <property type="match status" value="1"/>
</dbReference>